<evidence type="ECO:0000313" key="2">
    <source>
        <dbReference type="EMBL" id="MBP2027431.1"/>
    </source>
</evidence>
<protein>
    <submittedName>
        <fullName evidence="2">Uncharacterized protein</fullName>
    </submittedName>
</protein>
<dbReference type="RefSeq" id="WP_209660494.1">
    <property type="nucleotide sequence ID" value="NZ_JAGGLI010000011.1"/>
</dbReference>
<keyword evidence="3" id="KW-1185">Reference proteome</keyword>
<name>A0ABS4KI25_9FIRM</name>
<dbReference type="EMBL" id="JAGGLI010000011">
    <property type="protein sequence ID" value="MBP2027431.1"/>
    <property type="molecule type" value="Genomic_DNA"/>
</dbReference>
<evidence type="ECO:0000256" key="1">
    <source>
        <dbReference type="SAM" id="Phobius"/>
    </source>
</evidence>
<feature type="transmembrane region" description="Helical" evidence="1">
    <location>
        <begin position="25"/>
        <end position="52"/>
    </location>
</feature>
<organism evidence="2 3">
    <name type="scientific">Acetoanaerobium pronyense</name>
    <dbReference type="NCBI Taxonomy" id="1482736"/>
    <lineage>
        <taxon>Bacteria</taxon>
        <taxon>Bacillati</taxon>
        <taxon>Bacillota</taxon>
        <taxon>Clostridia</taxon>
        <taxon>Peptostreptococcales</taxon>
        <taxon>Filifactoraceae</taxon>
        <taxon>Acetoanaerobium</taxon>
    </lineage>
</organism>
<dbReference type="Proteomes" id="UP001314903">
    <property type="component" value="Unassembled WGS sequence"/>
</dbReference>
<keyword evidence="1" id="KW-0472">Membrane</keyword>
<proteinExistence type="predicted"/>
<keyword evidence="1" id="KW-1133">Transmembrane helix</keyword>
<reference evidence="2 3" key="1">
    <citation type="submission" date="2021-03" db="EMBL/GenBank/DDBJ databases">
        <title>Genomic Encyclopedia of Type Strains, Phase IV (KMG-IV): sequencing the most valuable type-strain genomes for metagenomic binning, comparative biology and taxonomic classification.</title>
        <authorList>
            <person name="Goeker M."/>
        </authorList>
    </citation>
    <scope>NUCLEOTIDE SEQUENCE [LARGE SCALE GENOMIC DNA]</scope>
    <source>
        <strain evidence="2 3">DSM 27512</strain>
    </source>
</reference>
<keyword evidence="1" id="KW-0812">Transmembrane</keyword>
<gene>
    <name evidence="2" type="ORF">J2Z35_001225</name>
</gene>
<accession>A0ABS4KI25</accession>
<sequence>MYENIIDWVKLSENIGLIFGEDAGIIFAVFLKLFFIWGIPGIIIGHFLFNLFDLKDGSIFIRKE</sequence>
<evidence type="ECO:0000313" key="3">
    <source>
        <dbReference type="Proteomes" id="UP001314903"/>
    </source>
</evidence>
<comment type="caution">
    <text evidence="2">The sequence shown here is derived from an EMBL/GenBank/DDBJ whole genome shotgun (WGS) entry which is preliminary data.</text>
</comment>